<evidence type="ECO:0000256" key="1">
    <source>
        <dbReference type="ARBA" id="ARBA00010995"/>
    </source>
</evidence>
<dbReference type="GO" id="GO:0019674">
    <property type="term" value="P:NAD+ metabolic process"/>
    <property type="evidence" value="ECO:0007669"/>
    <property type="project" value="InterPro"/>
</dbReference>
<proteinExistence type="inferred from homology"/>
<dbReference type="EC" id="2.7.1.23" evidence="2"/>
<dbReference type="EMBL" id="NIVC01002511">
    <property type="protein sequence ID" value="PAA57260.1"/>
    <property type="molecule type" value="Genomic_DNA"/>
</dbReference>
<keyword evidence="8" id="KW-1185">Reference proteome</keyword>
<dbReference type="SUPFAM" id="SSF111331">
    <property type="entry name" value="NAD kinase/diacylglycerol kinase-like"/>
    <property type="match status" value="1"/>
</dbReference>
<dbReference type="GO" id="GO:0005739">
    <property type="term" value="C:mitochondrion"/>
    <property type="evidence" value="ECO:0007669"/>
    <property type="project" value="TreeGrafter"/>
</dbReference>
<dbReference type="Proteomes" id="UP000215902">
    <property type="component" value="Unassembled WGS sequence"/>
</dbReference>
<evidence type="ECO:0000256" key="4">
    <source>
        <dbReference type="ARBA" id="ARBA00022777"/>
    </source>
</evidence>
<accession>A0A267E6Q7</accession>
<dbReference type="Gene3D" id="3.40.50.10330">
    <property type="entry name" value="Probable inorganic polyphosphate/atp-NAD kinase, domain 1"/>
    <property type="match status" value="1"/>
</dbReference>
<sequence length="457" mass="50920">MLGSVILRTVHGCQLAIATVSQCNRCCTGTKQLAKLLSSAATGGWCQPAMRFSQQLPGFEPRRLLLLTKITRLEYERSLNPHLSEEKLKDHLKRKGSDYDNLLLHHNIHHGTLNSLVAHLQQRGIDCQVVSRNMYTLAAIDWADAVVSAGGDGTFLLAASRIKSATKPLIGVNTDPGKSEGYLCMPTSKTAPDAIDALLAGRFRWLWRQRIRVSMSTGLPSSSQSSADSPADGASRLQSLHLKYPEYRFSEHYKELEEAWLRRQPMLQCQEHELSPLPVLALNEVFIGESLSARVSYYEMGLGREGRMRKQKSSGVTVCTGTGSTSWYFHINHLSESQVEEILHYANQLADSPDGSGSRSRRYTPAEIASIARNYNSALTFDPELIRMAWAVRDPVVNSVFAADQCRGVTDLIRVRSRMWDARLVIDGDYAFSFNDGCVALLEMRPEDAICCVRLLD</sequence>
<evidence type="ECO:0000256" key="6">
    <source>
        <dbReference type="ARBA" id="ARBA00023027"/>
    </source>
</evidence>
<dbReference type="PANTHER" id="PTHR13158:SF5">
    <property type="entry name" value="NAD KINASE 2, MITOCHONDRIAL"/>
    <property type="match status" value="1"/>
</dbReference>
<gene>
    <name evidence="7" type="ORF">BOX15_Mlig004009g1</name>
</gene>
<evidence type="ECO:0000313" key="8">
    <source>
        <dbReference type="Proteomes" id="UP000215902"/>
    </source>
</evidence>
<dbReference type="PANTHER" id="PTHR13158">
    <property type="match status" value="1"/>
</dbReference>
<dbReference type="GO" id="GO:0006741">
    <property type="term" value="P:NADP+ biosynthetic process"/>
    <property type="evidence" value="ECO:0007669"/>
    <property type="project" value="InterPro"/>
</dbReference>
<organism evidence="7 8">
    <name type="scientific">Macrostomum lignano</name>
    <dbReference type="NCBI Taxonomy" id="282301"/>
    <lineage>
        <taxon>Eukaryota</taxon>
        <taxon>Metazoa</taxon>
        <taxon>Spiralia</taxon>
        <taxon>Lophotrochozoa</taxon>
        <taxon>Platyhelminthes</taxon>
        <taxon>Rhabditophora</taxon>
        <taxon>Macrostomorpha</taxon>
        <taxon>Macrostomida</taxon>
        <taxon>Macrostomidae</taxon>
        <taxon>Macrostomum</taxon>
    </lineage>
</organism>
<dbReference type="GO" id="GO:0003951">
    <property type="term" value="F:NAD+ kinase activity"/>
    <property type="evidence" value="ECO:0007669"/>
    <property type="project" value="UniProtKB-EC"/>
</dbReference>
<evidence type="ECO:0000313" key="7">
    <source>
        <dbReference type="EMBL" id="PAA57260.1"/>
    </source>
</evidence>
<keyword evidence="3" id="KW-0808">Transferase</keyword>
<reference evidence="7 8" key="1">
    <citation type="submission" date="2017-06" db="EMBL/GenBank/DDBJ databases">
        <title>A platform for efficient transgenesis in Macrostomum lignano, a flatworm model organism for stem cell research.</title>
        <authorList>
            <person name="Berezikov E."/>
        </authorList>
    </citation>
    <scope>NUCLEOTIDE SEQUENCE [LARGE SCALE GENOMIC DNA]</scope>
    <source>
        <strain evidence="7">DV1</strain>
        <tissue evidence="7">Whole organism</tissue>
    </source>
</reference>
<dbReference type="Gene3D" id="2.60.200.30">
    <property type="entry name" value="Probable inorganic polyphosphate/atp-NAD kinase, domain 2"/>
    <property type="match status" value="1"/>
</dbReference>
<dbReference type="Pfam" id="PF01513">
    <property type="entry name" value="NAD_kinase"/>
    <property type="match status" value="1"/>
</dbReference>
<keyword evidence="6" id="KW-0520">NAD</keyword>
<dbReference type="STRING" id="282301.A0A267E6Q7"/>
<evidence type="ECO:0000256" key="3">
    <source>
        <dbReference type="ARBA" id="ARBA00022679"/>
    </source>
</evidence>
<comment type="caution">
    <text evidence="7">The sequence shown here is derived from an EMBL/GenBank/DDBJ whole genome shotgun (WGS) entry which is preliminary data.</text>
</comment>
<keyword evidence="5" id="KW-0521">NADP</keyword>
<dbReference type="InterPro" id="IPR016064">
    <property type="entry name" value="NAD/diacylglycerol_kinase_sf"/>
</dbReference>
<dbReference type="AlphaFoldDB" id="A0A267E6Q7"/>
<evidence type="ECO:0000256" key="2">
    <source>
        <dbReference type="ARBA" id="ARBA00012120"/>
    </source>
</evidence>
<comment type="similarity">
    <text evidence="1">Belongs to the NAD kinase family.</text>
</comment>
<keyword evidence="4" id="KW-0418">Kinase</keyword>
<dbReference type="InterPro" id="IPR017437">
    <property type="entry name" value="ATP-NAD_kinase_PpnK-typ_C"/>
</dbReference>
<dbReference type="InterPro" id="IPR002504">
    <property type="entry name" value="NADK"/>
</dbReference>
<name>A0A267E6Q7_9PLAT</name>
<dbReference type="OrthoDB" id="185618at2759"/>
<dbReference type="InterPro" id="IPR017438">
    <property type="entry name" value="ATP-NAD_kinase_N"/>
</dbReference>
<protein>
    <recommendedName>
        <fullName evidence="2">NAD(+) kinase</fullName>
        <ecNumber evidence="2">2.7.1.23</ecNumber>
    </recommendedName>
</protein>
<evidence type="ECO:0000256" key="5">
    <source>
        <dbReference type="ARBA" id="ARBA00022857"/>
    </source>
</evidence>